<dbReference type="Proteomes" id="UP001642484">
    <property type="component" value="Unassembled WGS sequence"/>
</dbReference>
<comment type="caution">
    <text evidence="2">The sequence shown here is derived from an EMBL/GenBank/DDBJ whole genome shotgun (WGS) entry which is preliminary data.</text>
</comment>
<sequence length="873" mass="96473">MLGGGELVKQVSIFGFGYNRTNYQLDQGQRWARYTAGRANELKRFAMFREDVSDLASVSVSKLKVYVPVLTMSLGYVLTVLVEARSGLKFPGPPTFASGLYLNCLGVAFAWMTLSIWLCWHAAMRAQVAMVQLRTRHVRLPVPTQRQLDSARKILSSYEEQGVYDIFRLPFVMPQGGDAPVEKDEESKEELKGSYKKGGLPGMAAKMKGKVKDLHTETGGDIKEIGHAARMPGFTTGAPSWVEKEIEARDDLPKASPSAFGNEAPPEPYEHFEMIRQAQKDYWCAEAYARVTFLIGKMHLIQSFAYWLPIHCIAELGLVWSATVCCSCLVAAIWIMFRMDVLPSHGGCFPIEFGGPFIETISLALAYTHHPTSQVLDISRAVAIVVLLMQIGQTIRFYVVSQPGNGEPEIKQAREADNRLFNQAASCESPIWLPAAFQTVSYLVAPPKVEKQLEKERKSRDHDHVQEDPMVNVDMTPWYYVRTLLIITALSWFVLLTGRVVECVMGERMLVQNPGAPPWSRAGRWYGWESGPITSKHYAHVTPMRGHFAWQKGWGPQGQQEIWASDMFGFHPEADMHWSEAEGPEPLVGAAGVGKNTWFNGVIHYARVYTGEHSWLDSGGHRRLSEKQMPTSVRPVVPAALQWPAGLEPELLACGSEGMVAMARGGMGAYLPPSTEGGFGTVMPFTLEGLMKMGLAQSLSWGDEGLLAHTSSGAVVSCPMTAAGGTFHCSSVDLPPLPTYGKQMAVVLAATKEHPFRAAVVAEGKVRMHALKPLGLERDWHVMAELDLPLQSEVTSLTGDHQKIVVSMQDGSILLWSFTSHGPSSVLHEAPAAGPRRTWNSACAGFQGRIMRLASKWRKHPAGHTEWTPELLF</sequence>
<evidence type="ECO:0000256" key="1">
    <source>
        <dbReference type="SAM" id="Phobius"/>
    </source>
</evidence>
<protein>
    <submittedName>
        <fullName evidence="2">Uncharacterized protein</fullName>
    </submittedName>
</protein>
<reference evidence="2 3" key="1">
    <citation type="submission" date="2024-02" db="EMBL/GenBank/DDBJ databases">
        <authorList>
            <person name="Chen Y."/>
            <person name="Shah S."/>
            <person name="Dougan E. K."/>
            <person name="Thang M."/>
            <person name="Chan C."/>
        </authorList>
    </citation>
    <scope>NUCLEOTIDE SEQUENCE [LARGE SCALE GENOMIC DNA]</scope>
</reference>
<evidence type="ECO:0000313" key="2">
    <source>
        <dbReference type="EMBL" id="CAK9006212.1"/>
    </source>
</evidence>
<keyword evidence="1" id="KW-0472">Membrane</keyword>
<dbReference type="EMBL" id="CAXAMN010003781">
    <property type="protein sequence ID" value="CAK9006212.1"/>
    <property type="molecule type" value="Genomic_DNA"/>
</dbReference>
<feature type="transmembrane region" description="Helical" evidence="1">
    <location>
        <begin position="304"/>
        <end position="337"/>
    </location>
</feature>
<keyword evidence="1" id="KW-0812">Transmembrane</keyword>
<organism evidence="2 3">
    <name type="scientific">Durusdinium trenchii</name>
    <dbReference type="NCBI Taxonomy" id="1381693"/>
    <lineage>
        <taxon>Eukaryota</taxon>
        <taxon>Sar</taxon>
        <taxon>Alveolata</taxon>
        <taxon>Dinophyceae</taxon>
        <taxon>Suessiales</taxon>
        <taxon>Symbiodiniaceae</taxon>
        <taxon>Durusdinium</taxon>
    </lineage>
</organism>
<feature type="transmembrane region" description="Helical" evidence="1">
    <location>
        <begin position="65"/>
        <end position="88"/>
    </location>
</feature>
<feature type="transmembrane region" description="Helical" evidence="1">
    <location>
        <begin position="381"/>
        <end position="399"/>
    </location>
</feature>
<feature type="transmembrane region" description="Helical" evidence="1">
    <location>
        <begin position="100"/>
        <end position="120"/>
    </location>
</feature>
<keyword evidence="1" id="KW-1133">Transmembrane helix</keyword>
<feature type="transmembrane region" description="Helical" evidence="1">
    <location>
        <begin position="479"/>
        <end position="501"/>
    </location>
</feature>
<accession>A0ABP0IVV0</accession>
<name>A0ABP0IVV0_9DINO</name>
<gene>
    <name evidence="2" type="ORF">CCMP2556_LOCUS8377</name>
</gene>
<proteinExistence type="predicted"/>
<evidence type="ECO:0000313" key="3">
    <source>
        <dbReference type="Proteomes" id="UP001642484"/>
    </source>
</evidence>
<keyword evidence="3" id="KW-1185">Reference proteome</keyword>